<dbReference type="InterPro" id="IPR037359">
    <property type="entry name" value="NST/OST"/>
</dbReference>
<dbReference type="Pfam" id="PF13469">
    <property type="entry name" value="Sulfotransfer_3"/>
    <property type="match status" value="1"/>
</dbReference>
<evidence type="ECO:0000256" key="1">
    <source>
        <dbReference type="ARBA" id="ARBA00022679"/>
    </source>
</evidence>
<protein>
    <recommendedName>
        <fullName evidence="3">Sulfotransferase</fullName>
    </recommendedName>
</protein>
<dbReference type="PANTHER" id="PTHR10605">
    <property type="entry name" value="HEPARAN SULFATE SULFOTRANSFERASE"/>
    <property type="match status" value="1"/>
</dbReference>
<keyword evidence="1" id="KW-0808">Transferase</keyword>
<proteinExistence type="predicted"/>
<dbReference type="PANTHER" id="PTHR10605:SF56">
    <property type="entry name" value="BIFUNCTIONAL HEPARAN SULFATE N-DEACETYLASE_N-SULFOTRANSFERASE"/>
    <property type="match status" value="1"/>
</dbReference>
<dbReference type="EMBL" id="UOFD01000079">
    <property type="protein sequence ID" value="VAW54780.1"/>
    <property type="molecule type" value="Genomic_DNA"/>
</dbReference>
<organism evidence="2">
    <name type="scientific">hydrothermal vent metagenome</name>
    <dbReference type="NCBI Taxonomy" id="652676"/>
    <lineage>
        <taxon>unclassified sequences</taxon>
        <taxon>metagenomes</taxon>
        <taxon>ecological metagenomes</taxon>
    </lineage>
</organism>
<accession>A0A3B0WQ83</accession>
<evidence type="ECO:0000313" key="2">
    <source>
        <dbReference type="EMBL" id="VAW54780.1"/>
    </source>
</evidence>
<sequence length="284" mass="33134">MSERTGPAFVCIGAQKGGTTWLYENLSKHPEVWMPPVKEIHYFNRLCVNEQLLGDWTVPHEHGVKRYIGEIKKLNIKNIRWMRNYYEYSMNASQYLALFSNKYTDGSISGDITPAYSTLEEKGIKYASRILDKNVPIIFIIRNPIYRSWSALKMILRYQDRRIEDVSTAEIVSMLQQPNIALGSEYIKTITSWRKYFNNFHVLTFDELCESPRALLTRVSEIIGISDNWDERIIKKRVWADNKNISMSPTVLEALTQTYTKEINSLDKIIDFDCAKHWLKDTDG</sequence>
<reference evidence="2" key="1">
    <citation type="submission" date="2018-06" db="EMBL/GenBank/DDBJ databases">
        <authorList>
            <person name="Zhirakovskaya E."/>
        </authorList>
    </citation>
    <scope>NUCLEOTIDE SEQUENCE</scope>
</reference>
<evidence type="ECO:0008006" key="3">
    <source>
        <dbReference type="Google" id="ProtNLM"/>
    </source>
</evidence>
<dbReference type="GO" id="GO:0008146">
    <property type="term" value="F:sulfotransferase activity"/>
    <property type="evidence" value="ECO:0007669"/>
    <property type="project" value="InterPro"/>
</dbReference>
<dbReference type="AlphaFoldDB" id="A0A3B0WQ83"/>
<dbReference type="InterPro" id="IPR027417">
    <property type="entry name" value="P-loop_NTPase"/>
</dbReference>
<gene>
    <name evidence="2" type="ORF">MNBD_GAMMA06-600</name>
</gene>
<name>A0A3B0WQ83_9ZZZZ</name>
<dbReference type="Gene3D" id="3.40.50.300">
    <property type="entry name" value="P-loop containing nucleotide triphosphate hydrolases"/>
    <property type="match status" value="1"/>
</dbReference>
<dbReference type="SUPFAM" id="SSF52540">
    <property type="entry name" value="P-loop containing nucleoside triphosphate hydrolases"/>
    <property type="match status" value="1"/>
</dbReference>